<keyword evidence="3" id="KW-1185">Reference proteome</keyword>
<dbReference type="SUPFAM" id="SSF53474">
    <property type="entry name" value="alpha/beta-Hydrolases"/>
    <property type="match status" value="1"/>
</dbReference>
<feature type="domain" description="AB hydrolase-1" evidence="1">
    <location>
        <begin position="301"/>
        <end position="405"/>
    </location>
</feature>
<comment type="caution">
    <text evidence="2">The sequence shown here is derived from an EMBL/GenBank/DDBJ whole genome shotgun (WGS) entry which is preliminary data.</text>
</comment>
<dbReference type="AlphaFoldDB" id="A0A835F4D6"/>
<sequence>MVCRLSRGTSGRLPMKWAPTGAGAELTWAACLACATAPSGREPPSQSSPSWPCQFNHHQPLRFNASAPSIHSLASSPHHCCILLFFTTTTTTFPAPLPSLHALLALHCLAPWGMGAAAARSALSSAGRAANEAVSLVVFMLLDALEVLLCVVYKVSDYVLEGAWRPCYCSSRSSPASAATGKIVVSERGGSKVVSMVSATKLHLEDISDTLYARPSVLASAAAAASPSGASRRRPAGVTVHSTIVQMLRGKIGVGDGKHRPYPSPRWSDCHCANCNPADTGRLFVHVEAPTTRREEVVEDVLFIHGFISSSGFWTETVLPHVSAGARARRRLFAVDLLGFGRSPKPADSLYTLREHVEMIERSVIERYGVRSFHIVAHSLGSILALALAVKYPAAVKSLTLVAPPYFPVPRGEEVGTQYVLRTVAPRRVWPPIAFGASVACWYEHLSRTVSIVLCKHHRLWELAFRVFTLYRVRTYLMDGFFCHTHIASWHTLHNIICGSAGKIDKCLEVVRDQLTCDVTVYHGRDDELLPVHCSYAVKAKVPRAEVKVIDGKDHVTIVVGRQKDLARELEEIWDRKR</sequence>
<dbReference type="PANTHER" id="PTHR43689:SF9">
    <property type="entry name" value="LYSOPHOSPHOLIPASE BODYGUARD 3-RELATED"/>
    <property type="match status" value="1"/>
</dbReference>
<evidence type="ECO:0000313" key="3">
    <source>
        <dbReference type="Proteomes" id="UP000636709"/>
    </source>
</evidence>
<organism evidence="2 3">
    <name type="scientific">Digitaria exilis</name>
    <dbReference type="NCBI Taxonomy" id="1010633"/>
    <lineage>
        <taxon>Eukaryota</taxon>
        <taxon>Viridiplantae</taxon>
        <taxon>Streptophyta</taxon>
        <taxon>Embryophyta</taxon>
        <taxon>Tracheophyta</taxon>
        <taxon>Spermatophyta</taxon>
        <taxon>Magnoliopsida</taxon>
        <taxon>Liliopsida</taxon>
        <taxon>Poales</taxon>
        <taxon>Poaceae</taxon>
        <taxon>PACMAD clade</taxon>
        <taxon>Panicoideae</taxon>
        <taxon>Panicodae</taxon>
        <taxon>Paniceae</taxon>
        <taxon>Anthephorinae</taxon>
        <taxon>Digitaria</taxon>
    </lineage>
</organism>
<proteinExistence type="predicted"/>
<dbReference type="InterPro" id="IPR000073">
    <property type="entry name" value="AB_hydrolase_1"/>
</dbReference>
<reference evidence="2" key="1">
    <citation type="submission" date="2020-07" db="EMBL/GenBank/DDBJ databases">
        <title>Genome sequence and genetic diversity analysis of an under-domesticated orphan crop, white fonio (Digitaria exilis).</title>
        <authorList>
            <person name="Bennetzen J.L."/>
            <person name="Chen S."/>
            <person name="Ma X."/>
            <person name="Wang X."/>
            <person name="Yssel A.E.J."/>
            <person name="Chaluvadi S.R."/>
            <person name="Johnson M."/>
            <person name="Gangashetty P."/>
            <person name="Hamidou F."/>
            <person name="Sanogo M.D."/>
            <person name="Zwaenepoel A."/>
            <person name="Wallace J."/>
            <person name="Van De Peer Y."/>
            <person name="Van Deynze A."/>
        </authorList>
    </citation>
    <scope>NUCLEOTIDE SEQUENCE</scope>
    <source>
        <tissue evidence="2">Leaves</tissue>
    </source>
</reference>
<dbReference type="Gene3D" id="3.40.50.1820">
    <property type="entry name" value="alpha/beta hydrolase"/>
    <property type="match status" value="1"/>
</dbReference>
<name>A0A835F4D6_9POAL</name>
<dbReference type="Pfam" id="PF00561">
    <property type="entry name" value="Abhydrolase_1"/>
    <property type="match status" value="1"/>
</dbReference>
<protein>
    <recommendedName>
        <fullName evidence="1">AB hydrolase-1 domain-containing protein</fullName>
    </recommendedName>
</protein>
<dbReference type="PANTHER" id="PTHR43689">
    <property type="entry name" value="HYDROLASE"/>
    <property type="match status" value="1"/>
</dbReference>
<gene>
    <name evidence="2" type="ORF">HU200_018495</name>
</gene>
<accession>A0A835F4D6</accession>
<dbReference type="PRINTS" id="PR00111">
    <property type="entry name" value="ABHYDROLASE"/>
</dbReference>
<dbReference type="Proteomes" id="UP000636709">
    <property type="component" value="Unassembled WGS sequence"/>
</dbReference>
<dbReference type="EMBL" id="JACEFO010001629">
    <property type="protein sequence ID" value="KAF8727927.1"/>
    <property type="molecule type" value="Genomic_DNA"/>
</dbReference>
<evidence type="ECO:0000313" key="2">
    <source>
        <dbReference type="EMBL" id="KAF8727927.1"/>
    </source>
</evidence>
<dbReference type="InterPro" id="IPR029058">
    <property type="entry name" value="AB_hydrolase_fold"/>
</dbReference>
<evidence type="ECO:0000259" key="1">
    <source>
        <dbReference type="Pfam" id="PF00561"/>
    </source>
</evidence>
<dbReference type="OrthoDB" id="284184at2759"/>